<organism evidence="7">
    <name type="scientific">Micromonospora sp. HUAS YX12</name>
    <dbReference type="NCBI Taxonomy" id="3156396"/>
    <lineage>
        <taxon>Bacteria</taxon>
        <taxon>Bacillati</taxon>
        <taxon>Actinomycetota</taxon>
        <taxon>Actinomycetes</taxon>
        <taxon>Micromonosporales</taxon>
        <taxon>Micromonosporaceae</taxon>
        <taxon>Micromonospora</taxon>
    </lineage>
</organism>
<dbReference type="PANTHER" id="PTHR48111">
    <property type="entry name" value="REGULATOR OF RPOS"/>
    <property type="match status" value="1"/>
</dbReference>
<evidence type="ECO:0000256" key="1">
    <source>
        <dbReference type="ARBA" id="ARBA00022553"/>
    </source>
</evidence>
<gene>
    <name evidence="7" type="ORF">ABIH81_20270</name>
</gene>
<protein>
    <submittedName>
        <fullName evidence="7">Winged helix-turn-helix domain-containing protein</fullName>
    </submittedName>
</protein>
<feature type="domain" description="OmpR/PhoB-type" evidence="6">
    <location>
        <begin position="54"/>
        <end position="151"/>
    </location>
</feature>
<reference evidence="7" key="1">
    <citation type="submission" date="2024-06" db="EMBL/GenBank/DDBJ databases">
        <title>Micromonospora sp. strain HUAS YX12 genome sequences.</title>
        <authorList>
            <person name="Mo P."/>
        </authorList>
    </citation>
    <scope>NUCLEOTIDE SEQUENCE</scope>
    <source>
        <strain evidence="7">HUAS YX12</strain>
    </source>
</reference>
<dbReference type="InterPro" id="IPR016032">
    <property type="entry name" value="Sig_transdc_resp-reg_C-effctor"/>
</dbReference>
<dbReference type="InterPro" id="IPR001867">
    <property type="entry name" value="OmpR/PhoB-type_DNA-bd"/>
</dbReference>
<dbReference type="InterPro" id="IPR039420">
    <property type="entry name" value="WalR-like"/>
</dbReference>
<dbReference type="PANTHER" id="PTHR48111:SF4">
    <property type="entry name" value="DNA-BINDING DUAL TRANSCRIPTIONAL REGULATOR OMPR"/>
    <property type="match status" value="1"/>
</dbReference>
<evidence type="ECO:0000256" key="5">
    <source>
        <dbReference type="PROSITE-ProRule" id="PRU01091"/>
    </source>
</evidence>
<name>A0AAU7QXV2_9ACTN</name>
<dbReference type="GO" id="GO:0000156">
    <property type="term" value="F:phosphorelay response regulator activity"/>
    <property type="evidence" value="ECO:0007669"/>
    <property type="project" value="TreeGrafter"/>
</dbReference>
<keyword evidence="4" id="KW-0804">Transcription</keyword>
<evidence type="ECO:0000256" key="3">
    <source>
        <dbReference type="ARBA" id="ARBA00023125"/>
    </source>
</evidence>
<keyword evidence="2" id="KW-0805">Transcription regulation</keyword>
<dbReference type="GO" id="GO:0032993">
    <property type="term" value="C:protein-DNA complex"/>
    <property type="evidence" value="ECO:0007669"/>
    <property type="project" value="TreeGrafter"/>
</dbReference>
<dbReference type="AlphaFoldDB" id="A0AAU7QXV2"/>
<dbReference type="Pfam" id="PF00486">
    <property type="entry name" value="Trans_reg_C"/>
    <property type="match status" value="1"/>
</dbReference>
<proteinExistence type="predicted"/>
<dbReference type="GO" id="GO:0000976">
    <property type="term" value="F:transcription cis-regulatory region binding"/>
    <property type="evidence" value="ECO:0007669"/>
    <property type="project" value="TreeGrafter"/>
</dbReference>
<dbReference type="EMBL" id="CP157974">
    <property type="protein sequence ID" value="XBT79985.1"/>
    <property type="molecule type" value="Genomic_DNA"/>
</dbReference>
<feature type="DNA-binding region" description="OmpR/PhoB-type" evidence="5">
    <location>
        <begin position="54"/>
        <end position="151"/>
    </location>
</feature>
<evidence type="ECO:0000313" key="7">
    <source>
        <dbReference type="EMBL" id="XBT79985.1"/>
    </source>
</evidence>
<evidence type="ECO:0000256" key="4">
    <source>
        <dbReference type="ARBA" id="ARBA00023163"/>
    </source>
</evidence>
<dbReference type="SUPFAM" id="SSF46894">
    <property type="entry name" value="C-terminal effector domain of the bipartite response regulators"/>
    <property type="match status" value="1"/>
</dbReference>
<keyword evidence="1" id="KW-0597">Phosphoprotein</keyword>
<keyword evidence="3 5" id="KW-0238">DNA-binding</keyword>
<dbReference type="SMART" id="SM00862">
    <property type="entry name" value="Trans_reg_C"/>
    <property type="match status" value="1"/>
</dbReference>
<dbReference type="PROSITE" id="PS51755">
    <property type="entry name" value="OMPR_PHOB"/>
    <property type="match status" value="1"/>
</dbReference>
<dbReference type="GO" id="GO:0005829">
    <property type="term" value="C:cytosol"/>
    <property type="evidence" value="ECO:0007669"/>
    <property type="project" value="TreeGrafter"/>
</dbReference>
<dbReference type="RefSeq" id="WP_349876474.1">
    <property type="nucleotide sequence ID" value="NZ_CP157974.1"/>
</dbReference>
<dbReference type="CDD" id="cd00383">
    <property type="entry name" value="trans_reg_C"/>
    <property type="match status" value="1"/>
</dbReference>
<dbReference type="Gene3D" id="1.10.10.10">
    <property type="entry name" value="Winged helix-like DNA-binding domain superfamily/Winged helix DNA-binding domain"/>
    <property type="match status" value="1"/>
</dbReference>
<evidence type="ECO:0000256" key="2">
    <source>
        <dbReference type="ARBA" id="ARBA00023015"/>
    </source>
</evidence>
<sequence>MMDDRWVGVSMEDDGGVVVTIRLRGSAGPHDADATRLLRLVGRIAARQAEGGVEPSAARGAHLLRVVPHARTVYCDGREILLTRREFDLLRHLADHPRRVFTRDQLLDRVWGHPFTGIRSVDVHVRRLRVKLGADLPVIATVRGVGYRLGSAMSVEVVEDPG</sequence>
<dbReference type="GO" id="GO:0006355">
    <property type="term" value="P:regulation of DNA-templated transcription"/>
    <property type="evidence" value="ECO:0007669"/>
    <property type="project" value="InterPro"/>
</dbReference>
<evidence type="ECO:0000259" key="6">
    <source>
        <dbReference type="PROSITE" id="PS51755"/>
    </source>
</evidence>
<dbReference type="InterPro" id="IPR036388">
    <property type="entry name" value="WH-like_DNA-bd_sf"/>
</dbReference>
<accession>A0AAU7QXV2</accession>